<comment type="similarity">
    <text evidence="1">Belongs to the FAM228 family.</text>
</comment>
<proteinExistence type="inferred from homology"/>
<dbReference type="AlphaFoldDB" id="A0A7I8W4D2"/>
<evidence type="ECO:0000313" key="3">
    <source>
        <dbReference type="Proteomes" id="UP000549394"/>
    </source>
</evidence>
<keyword evidence="3" id="KW-1185">Reference proteome</keyword>
<gene>
    <name evidence="2" type="ORF">DGYR_LOCUS11087</name>
</gene>
<evidence type="ECO:0000256" key="1">
    <source>
        <dbReference type="ARBA" id="ARBA00007753"/>
    </source>
</evidence>
<name>A0A7I8W4D2_9ANNE</name>
<dbReference type="InterPro" id="IPR040046">
    <property type="entry name" value="FAM228"/>
</dbReference>
<dbReference type="OrthoDB" id="9905773at2759"/>
<dbReference type="Proteomes" id="UP000549394">
    <property type="component" value="Unassembled WGS sequence"/>
</dbReference>
<reference evidence="2 3" key="1">
    <citation type="submission" date="2020-08" db="EMBL/GenBank/DDBJ databases">
        <authorList>
            <person name="Hejnol A."/>
        </authorList>
    </citation>
    <scope>NUCLEOTIDE SEQUENCE [LARGE SCALE GENOMIC DNA]</scope>
</reference>
<dbReference type="PANTHER" id="PTHR28584:SF1">
    <property type="entry name" value="PROTEIN FAM228B"/>
    <property type="match status" value="1"/>
</dbReference>
<accession>A0A7I8W4D2</accession>
<dbReference type="EMBL" id="CAJFCJ010000019">
    <property type="protein sequence ID" value="CAD5123404.1"/>
    <property type="molecule type" value="Genomic_DNA"/>
</dbReference>
<evidence type="ECO:0000313" key="2">
    <source>
        <dbReference type="EMBL" id="CAD5123404.1"/>
    </source>
</evidence>
<organism evidence="2 3">
    <name type="scientific">Dimorphilus gyrociliatus</name>
    <dbReference type="NCBI Taxonomy" id="2664684"/>
    <lineage>
        <taxon>Eukaryota</taxon>
        <taxon>Metazoa</taxon>
        <taxon>Spiralia</taxon>
        <taxon>Lophotrochozoa</taxon>
        <taxon>Annelida</taxon>
        <taxon>Polychaeta</taxon>
        <taxon>Polychaeta incertae sedis</taxon>
        <taxon>Dinophilidae</taxon>
        <taxon>Dimorphilus</taxon>
    </lineage>
</organism>
<sequence length="343" mass="39969">MTSLYCQKRVGGTIHLNDEFRDLITTEPQPKLSEPLCQVQEEEILDEEDEDKNGVDAELLIKHSTKFNDWLNRQTIKKIQKNANSESRPILDECQQILENERFFIDDKLSTLLDDNEWLTLRKKELLHKRWTDKVYAPLENKINEEIKGEMYKELKKRKRQLYREYLEHLNKKGHVFLDVVSADEYYPLSLHPTRPSLLVARTGHLKDPLHSQQRQRTREQQLVLQCTTGERYPPKIVENMRLPPIPATAPLGRHTTTHSHWLSTPVLNVESDLRKASQKRMRGLATVDSGVFRAAWGTSSPDEMKLQKKRKFPEKAVPVRPVIKTVIDTNTIGVQTIEPEIE</sequence>
<dbReference type="PANTHER" id="PTHR28584">
    <property type="entry name" value="FAMILY WITH SEQUENCE SIMILARITY 228 MEMBER A"/>
    <property type="match status" value="1"/>
</dbReference>
<protein>
    <submittedName>
        <fullName evidence="2">DgyrCDS11755</fullName>
    </submittedName>
</protein>
<comment type="caution">
    <text evidence="2">The sequence shown here is derived from an EMBL/GenBank/DDBJ whole genome shotgun (WGS) entry which is preliminary data.</text>
</comment>